<comment type="caution">
    <text evidence="1">The sequence shown here is derived from an EMBL/GenBank/DDBJ whole genome shotgun (WGS) entry which is preliminary data.</text>
</comment>
<reference evidence="1 2" key="1">
    <citation type="journal article" date="2016" name="Nat. Commun.">
        <title>Thousands of microbial genomes shed light on interconnected biogeochemical processes in an aquifer system.</title>
        <authorList>
            <person name="Anantharaman K."/>
            <person name="Brown C.T."/>
            <person name="Hug L.A."/>
            <person name="Sharon I."/>
            <person name="Castelle C.J."/>
            <person name="Probst A.J."/>
            <person name="Thomas B.C."/>
            <person name="Singh A."/>
            <person name="Wilkins M.J."/>
            <person name="Karaoz U."/>
            <person name="Brodie E.L."/>
            <person name="Williams K.H."/>
            <person name="Hubbard S.S."/>
            <person name="Banfield J.F."/>
        </authorList>
    </citation>
    <scope>NUCLEOTIDE SEQUENCE [LARGE SCALE GENOMIC DNA]</scope>
</reference>
<accession>A0A1F7W9T9</accession>
<dbReference type="AlphaFoldDB" id="A0A1F7W9T9"/>
<evidence type="ECO:0000313" key="1">
    <source>
        <dbReference type="EMBL" id="OGL99356.1"/>
    </source>
</evidence>
<name>A0A1F7W9T9_9BACT</name>
<protein>
    <submittedName>
        <fullName evidence="1">Uncharacterized protein</fullName>
    </submittedName>
</protein>
<dbReference type="EMBL" id="MGFE01000006">
    <property type="protein sequence ID" value="OGL99356.1"/>
    <property type="molecule type" value="Genomic_DNA"/>
</dbReference>
<organism evidence="1 2">
    <name type="scientific">Candidatus Uhrbacteria bacterium RIFOXYB2_FULL_57_15</name>
    <dbReference type="NCBI Taxonomy" id="1802422"/>
    <lineage>
        <taxon>Bacteria</taxon>
        <taxon>Candidatus Uhriibacteriota</taxon>
    </lineage>
</organism>
<sequence>MDIRLRNDPYVRMCVHMPRALVGRWENGQEVGQGLPPYAPIQAHPVDDFPELPDDWERSTEDTATYVVGLAEGNGMWFDFTQLPKHPTHDVAVRMSVQGVCALTGMELTSGQMPLHQYRHRCPVHGVAFMGNLFCPQCDHEWLPQNYLASTAPVRMWIDGFWASTGKNRQFLITAEEGRGVAAQLIGGRRTFDLTFAFFKSKEQKVGDDFDGIESSSQPDYEVFRGGRGVLRRVTRDLEIGAGALINQCIGTDPKEIEHWNGQRIGTVKIYYMPADQLAQILAARAQRAERQGGFLGGNGLKVGNDGGNKKF</sequence>
<gene>
    <name evidence="1" type="ORF">A2304_00055</name>
</gene>
<evidence type="ECO:0000313" key="2">
    <source>
        <dbReference type="Proteomes" id="UP000176501"/>
    </source>
</evidence>
<dbReference type="Proteomes" id="UP000176501">
    <property type="component" value="Unassembled WGS sequence"/>
</dbReference>
<proteinExistence type="predicted"/>